<dbReference type="PANTHER" id="PTHR32089">
    <property type="entry name" value="METHYL-ACCEPTING CHEMOTAXIS PROTEIN MCPB"/>
    <property type="match status" value="1"/>
</dbReference>
<dbReference type="Pfam" id="PF00015">
    <property type="entry name" value="MCPsignal"/>
    <property type="match status" value="1"/>
</dbReference>
<keyword evidence="6" id="KW-0472">Membrane</keyword>
<dbReference type="Pfam" id="PF00672">
    <property type="entry name" value="HAMP"/>
    <property type="match status" value="1"/>
</dbReference>
<dbReference type="PROSITE" id="PS50885">
    <property type="entry name" value="HAMP"/>
    <property type="match status" value="1"/>
</dbReference>
<keyword evidence="1 6" id="KW-0812">Transmembrane</keyword>
<evidence type="ECO:0000256" key="4">
    <source>
        <dbReference type="ARBA" id="ARBA00029447"/>
    </source>
</evidence>
<evidence type="ECO:0000256" key="1">
    <source>
        <dbReference type="ARBA" id="ARBA00022692"/>
    </source>
</evidence>
<evidence type="ECO:0008006" key="11">
    <source>
        <dbReference type="Google" id="ProtNLM"/>
    </source>
</evidence>
<dbReference type="SMART" id="SM00304">
    <property type="entry name" value="HAMP"/>
    <property type="match status" value="1"/>
</dbReference>
<keyword evidence="3 5" id="KW-0807">Transducer</keyword>
<comment type="caution">
    <text evidence="9">The sequence shown here is derived from an EMBL/GenBank/DDBJ whole genome shotgun (WGS) entry which is preliminary data.</text>
</comment>
<reference evidence="9" key="1">
    <citation type="submission" date="2021-01" db="EMBL/GenBank/DDBJ databases">
        <title>Whole genome shotgun sequence of Virgisporangium aliadipatigenens NBRC 105644.</title>
        <authorList>
            <person name="Komaki H."/>
            <person name="Tamura T."/>
        </authorList>
    </citation>
    <scope>NUCLEOTIDE SEQUENCE</scope>
    <source>
        <strain evidence="9">NBRC 105644</strain>
    </source>
</reference>
<evidence type="ECO:0000256" key="6">
    <source>
        <dbReference type="SAM" id="Phobius"/>
    </source>
</evidence>
<evidence type="ECO:0000313" key="9">
    <source>
        <dbReference type="EMBL" id="GIJ46913.1"/>
    </source>
</evidence>
<accession>A0A8J3YNH7</accession>
<keyword evidence="2 6" id="KW-1133">Transmembrane helix</keyword>
<dbReference type="InterPro" id="IPR003660">
    <property type="entry name" value="HAMP_dom"/>
</dbReference>
<evidence type="ECO:0000313" key="10">
    <source>
        <dbReference type="Proteomes" id="UP000619260"/>
    </source>
</evidence>
<feature type="transmembrane region" description="Helical" evidence="6">
    <location>
        <begin position="58"/>
        <end position="77"/>
    </location>
</feature>
<protein>
    <recommendedName>
        <fullName evidence="11">Methyl-accepting chemotaxis protein</fullName>
    </recommendedName>
</protein>
<name>A0A8J3YNH7_9ACTN</name>
<dbReference type="Proteomes" id="UP000619260">
    <property type="component" value="Unassembled WGS sequence"/>
</dbReference>
<dbReference type="GO" id="GO:0007165">
    <property type="term" value="P:signal transduction"/>
    <property type="evidence" value="ECO:0007669"/>
    <property type="project" value="UniProtKB-KW"/>
</dbReference>
<dbReference type="EMBL" id="BOPF01000013">
    <property type="protein sequence ID" value="GIJ46913.1"/>
    <property type="molecule type" value="Genomic_DNA"/>
</dbReference>
<dbReference type="SMART" id="SM00283">
    <property type="entry name" value="MA"/>
    <property type="match status" value="1"/>
</dbReference>
<gene>
    <name evidence="9" type="ORF">Val02_37990</name>
</gene>
<dbReference type="RefSeq" id="WP_203900444.1">
    <property type="nucleotide sequence ID" value="NZ_BOPF01000013.1"/>
</dbReference>
<evidence type="ECO:0000256" key="3">
    <source>
        <dbReference type="ARBA" id="ARBA00023224"/>
    </source>
</evidence>
<organism evidence="9 10">
    <name type="scientific">Virgisporangium aliadipatigenens</name>
    <dbReference type="NCBI Taxonomy" id="741659"/>
    <lineage>
        <taxon>Bacteria</taxon>
        <taxon>Bacillati</taxon>
        <taxon>Actinomycetota</taxon>
        <taxon>Actinomycetes</taxon>
        <taxon>Micromonosporales</taxon>
        <taxon>Micromonosporaceae</taxon>
        <taxon>Virgisporangium</taxon>
    </lineage>
</organism>
<evidence type="ECO:0000256" key="2">
    <source>
        <dbReference type="ARBA" id="ARBA00022989"/>
    </source>
</evidence>
<evidence type="ECO:0000259" key="8">
    <source>
        <dbReference type="PROSITE" id="PS50885"/>
    </source>
</evidence>
<dbReference type="Gene3D" id="1.10.287.950">
    <property type="entry name" value="Methyl-accepting chemotaxis protein"/>
    <property type="match status" value="1"/>
</dbReference>
<dbReference type="InterPro" id="IPR004089">
    <property type="entry name" value="MCPsignal_dom"/>
</dbReference>
<dbReference type="SUPFAM" id="SSF58104">
    <property type="entry name" value="Methyl-accepting chemotaxis protein (MCP) signaling domain"/>
    <property type="match status" value="1"/>
</dbReference>
<feature type="domain" description="Methyl-accepting transducer" evidence="7">
    <location>
        <begin position="130"/>
        <end position="366"/>
    </location>
</feature>
<dbReference type="PANTHER" id="PTHR32089:SF112">
    <property type="entry name" value="LYSOZYME-LIKE PROTEIN-RELATED"/>
    <property type="match status" value="1"/>
</dbReference>
<sequence length="395" mass="40563">MFTVLEKIPTKPRMALSVLLFLVGVLTLAWYARSVAGDAVSALPAGSAARERLESLRALALWLPLVTVPLGLLLNLSGARTVVYGLRTADVALAAAAQGDLTQRLALPGGNELGRMSDSFNALMLQTGGTVNGIRDAAGDLVRYSDVLNVASGAMVGSITDTSTQLDTVTGSAHAVTTDMAEIAERTARLRGAITEISNHSQSAARSAAGAVTSAAEATENVDRLRASSHQIGEVVRTITAIAEQTNLLALNATIEAARAGEAGRGFAIVANEVKELSNATAAATEQITRQIEGIQGDTERAVRTVAEIAEVITSIAGSQDVVTAAVERQISTTSDIAAGTGAVNASSAEIAAAIDRVRTAATAAGAATDETRQAADYLSGASTRLTQLVAAFRL</sequence>
<comment type="similarity">
    <text evidence="4">Belongs to the methyl-accepting chemotaxis (MCP) protein family.</text>
</comment>
<dbReference type="CDD" id="cd06225">
    <property type="entry name" value="HAMP"/>
    <property type="match status" value="1"/>
</dbReference>
<dbReference type="PROSITE" id="PS50111">
    <property type="entry name" value="CHEMOTAXIS_TRANSDUC_2"/>
    <property type="match status" value="1"/>
</dbReference>
<proteinExistence type="inferred from homology"/>
<evidence type="ECO:0000256" key="5">
    <source>
        <dbReference type="PROSITE-ProRule" id="PRU00284"/>
    </source>
</evidence>
<dbReference type="AlphaFoldDB" id="A0A8J3YNH7"/>
<keyword evidence="10" id="KW-1185">Reference proteome</keyword>
<dbReference type="GO" id="GO:0016020">
    <property type="term" value="C:membrane"/>
    <property type="evidence" value="ECO:0007669"/>
    <property type="project" value="InterPro"/>
</dbReference>
<evidence type="ECO:0000259" key="7">
    <source>
        <dbReference type="PROSITE" id="PS50111"/>
    </source>
</evidence>
<feature type="domain" description="HAMP" evidence="8">
    <location>
        <begin position="80"/>
        <end position="132"/>
    </location>
</feature>